<feature type="region of interest" description="Disordered" evidence="1">
    <location>
        <begin position="511"/>
        <end position="560"/>
    </location>
</feature>
<feature type="region of interest" description="Disordered" evidence="1">
    <location>
        <begin position="214"/>
        <end position="236"/>
    </location>
</feature>
<dbReference type="Proteomes" id="UP000515908">
    <property type="component" value="Chromosome 03"/>
</dbReference>
<evidence type="ECO:0000256" key="1">
    <source>
        <dbReference type="SAM" id="MobiDB-lite"/>
    </source>
</evidence>
<keyword evidence="3" id="KW-1185">Reference proteome</keyword>
<name>A0A7G2C2Z0_9TRYP</name>
<protein>
    <submittedName>
        <fullName evidence="2">Uncharacterized protein</fullName>
    </submittedName>
</protein>
<feature type="compositionally biased region" description="Polar residues" evidence="1">
    <location>
        <begin position="545"/>
        <end position="560"/>
    </location>
</feature>
<dbReference type="VEuPathDB" id="TriTrypDB:ADEAN_000160200"/>
<reference evidence="2 3" key="1">
    <citation type="submission" date="2020-08" db="EMBL/GenBank/DDBJ databases">
        <authorList>
            <person name="Newling K."/>
            <person name="Davey J."/>
            <person name="Forrester S."/>
        </authorList>
    </citation>
    <scope>NUCLEOTIDE SEQUENCE [LARGE SCALE GENOMIC DNA]</scope>
    <source>
        <strain evidence="3">Crithidia deanei Carvalho (ATCC PRA-265)</strain>
    </source>
</reference>
<feature type="region of interest" description="Disordered" evidence="1">
    <location>
        <begin position="1"/>
        <end position="20"/>
    </location>
</feature>
<proteinExistence type="predicted"/>
<organism evidence="2 3">
    <name type="scientific">Angomonas deanei</name>
    <dbReference type="NCBI Taxonomy" id="59799"/>
    <lineage>
        <taxon>Eukaryota</taxon>
        <taxon>Discoba</taxon>
        <taxon>Euglenozoa</taxon>
        <taxon>Kinetoplastea</taxon>
        <taxon>Metakinetoplastina</taxon>
        <taxon>Trypanosomatida</taxon>
        <taxon>Trypanosomatidae</taxon>
        <taxon>Strigomonadinae</taxon>
        <taxon>Angomonas</taxon>
    </lineage>
</organism>
<evidence type="ECO:0000313" key="3">
    <source>
        <dbReference type="Proteomes" id="UP000515908"/>
    </source>
</evidence>
<accession>A0A7G2C2Z0</accession>
<dbReference type="EMBL" id="LR877147">
    <property type="protein sequence ID" value="CAD2214158.1"/>
    <property type="molecule type" value="Genomic_DNA"/>
</dbReference>
<sequence length="653" mass="73422">MREKGGSDGGAVVDSNSPKRRLDSLYPPRVGALRALPIDFSPLMDPMVRFLTPKGPTELLTHMMDRASSGRITACPVFLYVNHFLTQNADFNIVCDHLCYVFRENGSISAKSLFTTTHNSKASLMESVKTCDSLPEFYADRIQSQLAEKGVVDKELSTRWTDVMKELYESYVTPIVKYLPSPKISKKPIYIVDCRHLTVLKDMEDVPQVVEAQINRRETTDAKSSPPPDTHKYPRQPGAVRWFGGYTNKRLETCVERWCIVGCDSPWQLVQSFENPPCSSPKTSKSLLYLYDSGTANTVLRTAPEWLRGDIFVNLQFRRYPLPGVVFQPREHVVVLHELDTRRSELEKVEESPLSLSSNSVVTHKRLSISGNGLSPVFVGDLRVIEECDRSLLSTYKATIFHNVDFEGNPTHKPSVNRRCYLDYFYSALVENPRWSIAALHHSAVSAVMKHGRDTKQPQPWRAVEYVLYDDGAPLSSLESLMYIDVEKKPKPTGVMFPTAKKLNPHALAPLRRTKPPEMTPIPPKTTVSLPTTPRSTKKGGRLPSLTSTEALPPTSTGSAALSDADYLEEKKVRQVFENLLVSATESNAKTEREAVDSFIRCLETNTDDSMTEVNRNVTVLKDVTNAKELCPICKEGYHHWQNCPNTAKRGKK</sequence>
<gene>
    <name evidence="2" type="ORF">ADEAN_000160200</name>
</gene>
<dbReference type="AlphaFoldDB" id="A0A7G2C2Z0"/>
<feature type="compositionally biased region" description="Polar residues" evidence="1">
    <location>
        <begin position="526"/>
        <end position="535"/>
    </location>
</feature>
<evidence type="ECO:0000313" key="2">
    <source>
        <dbReference type="EMBL" id="CAD2214158.1"/>
    </source>
</evidence>